<dbReference type="InterPro" id="IPR005471">
    <property type="entry name" value="Tscrpt_reg_IclR_N"/>
</dbReference>
<organism evidence="2 3">
    <name type="scientific">Crossiella equi</name>
    <dbReference type="NCBI Taxonomy" id="130796"/>
    <lineage>
        <taxon>Bacteria</taxon>
        <taxon>Bacillati</taxon>
        <taxon>Actinomycetota</taxon>
        <taxon>Actinomycetes</taxon>
        <taxon>Pseudonocardiales</taxon>
        <taxon>Pseudonocardiaceae</taxon>
        <taxon>Crossiella</taxon>
    </lineage>
</organism>
<accession>A0ABS5A760</accession>
<dbReference type="Proteomes" id="UP001519363">
    <property type="component" value="Unassembled WGS sequence"/>
</dbReference>
<dbReference type="PROSITE" id="PS51077">
    <property type="entry name" value="HTH_ICLR"/>
    <property type="match status" value="1"/>
</dbReference>
<dbReference type="PANTHER" id="PTHR30136">
    <property type="entry name" value="HELIX-TURN-HELIX TRANSCRIPTIONAL REGULATOR, ICLR FAMILY"/>
    <property type="match status" value="1"/>
</dbReference>
<dbReference type="InterPro" id="IPR036388">
    <property type="entry name" value="WH-like_DNA-bd_sf"/>
</dbReference>
<evidence type="ECO:0000313" key="3">
    <source>
        <dbReference type="Proteomes" id="UP001519363"/>
    </source>
</evidence>
<dbReference type="PANTHER" id="PTHR30136:SF24">
    <property type="entry name" value="HTH-TYPE TRANSCRIPTIONAL REPRESSOR ALLR"/>
    <property type="match status" value="1"/>
</dbReference>
<dbReference type="InterPro" id="IPR050707">
    <property type="entry name" value="HTH_MetabolicPath_Reg"/>
</dbReference>
<dbReference type="InterPro" id="IPR036390">
    <property type="entry name" value="WH_DNA-bd_sf"/>
</dbReference>
<keyword evidence="2" id="KW-0238">DNA-binding</keyword>
<name>A0ABS5A760_9PSEU</name>
<sequence length="215" mass="23153">MGRGVLEGAFRLLEEIVDFEECGLSKLAARTGLPKATAHRLLEQLVELGVLERRAGRYRLGVTAFRLGTGRSHAEELRAAARRPLRELCQALPGASVVLLMPDQKQAVVVSANRGEAHAVLPLSSGSRFDPGDTWLRLGATEPDRDGFGWRYRSPFGPVITGASASVRALSGEVVGAVSALVFDQRRLPAMLPAVRHAARVASGQLARIQRTTGR</sequence>
<dbReference type="Gene3D" id="1.10.10.10">
    <property type="entry name" value="Winged helix-like DNA-binding domain superfamily/Winged helix DNA-binding domain"/>
    <property type="match status" value="1"/>
</dbReference>
<dbReference type="SUPFAM" id="SSF55781">
    <property type="entry name" value="GAF domain-like"/>
    <property type="match status" value="1"/>
</dbReference>
<keyword evidence="3" id="KW-1185">Reference proteome</keyword>
<comment type="caution">
    <text evidence="2">The sequence shown here is derived from an EMBL/GenBank/DDBJ whole genome shotgun (WGS) entry which is preliminary data.</text>
</comment>
<evidence type="ECO:0000259" key="1">
    <source>
        <dbReference type="PROSITE" id="PS51077"/>
    </source>
</evidence>
<dbReference type="SMART" id="SM00346">
    <property type="entry name" value="HTH_ICLR"/>
    <property type="match status" value="1"/>
</dbReference>
<feature type="domain" description="HTH iclR-type" evidence="1">
    <location>
        <begin position="3"/>
        <end position="62"/>
    </location>
</feature>
<reference evidence="2 3" key="1">
    <citation type="submission" date="2021-03" db="EMBL/GenBank/DDBJ databases">
        <title>Sequencing the genomes of 1000 actinobacteria strains.</title>
        <authorList>
            <person name="Klenk H.-P."/>
        </authorList>
    </citation>
    <scope>NUCLEOTIDE SEQUENCE [LARGE SCALE GENOMIC DNA]</scope>
    <source>
        <strain evidence="2 3">DSM 44580</strain>
    </source>
</reference>
<evidence type="ECO:0000313" key="2">
    <source>
        <dbReference type="EMBL" id="MBP2472146.1"/>
    </source>
</evidence>
<proteinExistence type="predicted"/>
<protein>
    <submittedName>
        <fullName evidence="2">DNA-binding IclR family transcriptional regulator</fullName>
    </submittedName>
</protein>
<dbReference type="GO" id="GO:0003677">
    <property type="term" value="F:DNA binding"/>
    <property type="evidence" value="ECO:0007669"/>
    <property type="project" value="UniProtKB-KW"/>
</dbReference>
<dbReference type="EMBL" id="JAGIOO010000001">
    <property type="protein sequence ID" value="MBP2472146.1"/>
    <property type="molecule type" value="Genomic_DNA"/>
</dbReference>
<gene>
    <name evidence="2" type="ORF">JOF53_001018</name>
</gene>
<dbReference type="SUPFAM" id="SSF46785">
    <property type="entry name" value="Winged helix' DNA-binding domain"/>
    <property type="match status" value="1"/>
</dbReference>
<dbReference type="RefSeq" id="WP_158103268.1">
    <property type="nucleotide sequence ID" value="NZ_JAGIOO010000001.1"/>
</dbReference>
<dbReference type="Pfam" id="PF09339">
    <property type="entry name" value="HTH_IclR"/>
    <property type="match status" value="1"/>
</dbReference>